<dbReference type="RefSeq" id="WP_170030670.1">
    <property type="nucleotide sequence ID" value="NZ_JABDTL010000001.1"/>
</dbReference>
<comment type="caution">
    <text evidence="3">The sequence shown here is derived from an EMBL/GenBank/DDBJ whole genome shotgun (WGS) entry which is preliminary data.</text>
</comment>
<dbReference type="InterPro" id="IPR003961">
    <property type="entry name" value="FN3_dom"/>
</dbReference>
<keyword evidence="1" id="KW-0732">Signal</keyword>
<proteinExistence type="predicted"/>
<evidence type="ECO:0000259" key="2">
    <source>
        <dbReference type="PROSITE" id="PS50853"/>
    </source>
</evidence>
<dbReference type="EMBL" id="JACHIA010000001">
    <property type="protein sequence ID" value="MBB6068518.1"/>
    <property type="molecule type" value="Genomic_DNA"/>
</dbReference>
<dbReference type="CDD" id="cd00063">
    <property type="entry name" value="FN3"/>
    <property type="match status" value="1"/>
</dbReference>
<feature type="domain" description="Fibronectin type-III" evidence="2">
    <location>
        <begin position="46"/>
        <end position="144"/>
    </location>
</feature>
<accession>A0A841GTP1</accession>
<dbReference type="PROSITE" id="PS50853">
    <property type="entry name" value="FN3"/>
    <property type="match status" value="2"/>
</dbReference>
<dbReference type="InterPro" id="IPR013783">
    <property type="entry name" value="Ig-like_fold"/>
</dbReference>
<organism evidence="3 4">
    <name type="scientific">Longimicrobium terrae</name>
    <dbReference type="NCBI Taxonomy" id="1639882"/>
    <lineage>
        <taxon>Bacteria</taxon>
        <taxon>Pseudomonadati</taxon>
        <taxon>Gemmatimonadota</taxon>
        <taxon>Longimicrobiia</taxon>
        <taxon>Longimicrobiales</taxon>
        <taxon>Longimicrobiaceae</taxon>
        <taxon>Longimicrobium</taxon>
    </lineage>
</organism>
<dbReference type="Proteomes" id="UP000582837">
    <property type="component" value="Unassembled WGS sequence"/>
</dbReference>
<dbReference type="InterPro" id="IPR036116">
    <property type="entry name" value="FN3_sf"/>
</dbReference>
<protein>
    <recommendedName>
        <fullName evidence="2">Fibronectin type-III domain-containing protein</fullName>
    </recommendedName>
</protein>
<dbReference type="PROSITE" id="PS51257">
    <property type="entry name" value="PROKAR_LIPOPROTEIN"/>
    <property type="match status" value="1"/>
</dbReference>
<evidence type="ECO:0000256" key="1">
    <source>
        <dbReference type="SAM" id="SignalP"/>
    </source>
</evidence>
<reference evidence="3 4" key="1">
    <citation type="submission" date="2020-08" db="EMBL/GenBank/DDBJ databases">
        <title>Genomic Encyclopedia of Type Strains, Phase IV (KMG-IV): sequencing the most valuable type-strain genomes for metagenomic binning, comparative biology and taxonomic classification.</title>
        <authorList>
            <person name="Goeker M."/>
        </authorList>
    </citation>
    <scope>NUCLEOTIDE SEQUENCE [LARGE SCALE GENOMIC DNA]</scope>
    <source>
        <strain evidence="3 4">DSM 29007</strain>
    </source>
</reference>
<feature type="domain" description="Fibronectin type-III" evidence="2">
    <location>
        <begin position="146"/>
        <end position="239"/>
    </location>
</feature>
<evidence type="ECO:0000313" key="3">
    <source>
        <dbReference type="EMBL" id="MBB6068518.1"/>
    </source>
</evidence>
<keyword evidence="4" id="KW-1185">Reference proteome</keyword>
<name>A0A841GTP1_9BACT</name>
<feature type="chain" id="PRO_5033067357" description="Fibronectin type-III domain-containing protein" evidence="1">
    <location>
        <begin position="19"/>
        <end position="390"/>
    </location>
</feature>
<sequence length="390" mass="41687">MKIRSRTLAASAAALLLAACDNDPNVIIRGDEPGEPRDVAARYEWVLEDFSSSGAPVGYPVVEVTWQPPSDWNREVFRVYGRATSSSGYSLIATVTSCTTSGCVYRDRNVQPGGSYDFYVAAVNEGANLETPSEFFETVAVPGAGRPAAPTPVTPVGLDDAVYLRWTPQSVGSLSHYLVYLTRLDGTDYLYRIGQTDGTGYLDEEAGNGHEFGYRVAAVDTLGHVSNLSTQVTGVPRPDYHGELLYAFSDNAAESGFVFSASEGDNPIVAGSSTAAHFRLESDAAGWKIVPLNGAQVVEFPGRTTALACGPGSDAGCRAATVAPTSGYTSGPVPANAEFSYVFRIPVTNGVRYGVVRVQLLGSDQTGRDLMIFDWAHQTRVNEPRLSITR</sequence>
<feature type="signal peptide" evidence="1">
    <location>
        <begin position="1"/>
        <end position="18"/>
    </location>
</feature>
<dbReference type="AlphaFoldDB" id="A0A841GTP1"/>
<dbReference type="Gene3D" id="2.60.40.10">
    <property type="entry name" value="Immunoglobulins"/>
    <property type="match status" value="2"/>
</dbReference>
<dbReference type="SUPFAM" id="SSF49265">
    <property type="entry name" value="Fibronectin type III"/>
    <property type="match status" value="1"/>
</dbReference>
<gene>
    <name evidence="3" type="ORF">HNQ61_000129</name>
</gene>
<evidence type="ECO:0000313" key="4">
    <source>
        <dbReference type="Proteomes" id="UP000582837"/>
    </source>
</evidence>